<comment type="caution">
    <text evidence="2">The sequence shown here is derived from an EMBL/GenBank/DDBJ whole genome shotgun (WGS) entry which is preliminary data.</text>
</comment>
<gene>
    <name evidence="2" type="primary">MEE14</name>
    <name evidence="2" type="ORF">PIB30_044630</name>
</gene>
<reference evidence="2 3" key="1">
    <citation type="journal article" date="2023" name="Plants (Basel)">
        <title>Bridging the Gap: Combining Genomics and Transcriptomics Approaches to Understand Stylosanthes scabra, an Orphan Legume from the Brazilian Caatinga.</title>
        <authorList>
            <person name="Ferreira-Neto J.R.C."/>
            <person name="da Silva M.D."/>
            <person name="Binneck E."/>
            <person name="de Melo N.F."/>
            <person name="da Silva R.H."/>
            <person name="de Melo A.L.T.M."/>
            <person name="Pandolfi V."/>
            <person name="Bustamante F.O."/>
            <person name="Brasileiro-Vidal A.C."/>
            <person name="Benko-Iseppon A.M."/>
        </authorList>
    </citation>
    <scope>NUCLEOTIDE SEQUENCE [LARGE SCALE GENOMIC DNA]</scope>
    <source>
        <tissue evidence="2">Leaves</tissue>
    </source>
</reference>
<keyword evidence="3" id="KW-1185">Reference proteome</keyword>
<evidence type="ECO:0000256" key="1">
    <source>
        <dbReference type="SAM" id="MobiDB-lite"/>
    </source>
</evidence>
<dbReference type="PANTHER" id="PTHR36345">
    <property type="entry name" value="CCG-BINDING PROTEIN 1"/>
    <property type="match status" value="1"/>
</dbReference>
<accession>A0ABU6UEK6</accession>
<sequence length="208" mass="23567">MKSAVLRPSSAPLLVDARDVVRHSRSHSRVRFGSSTICSSSSSRKNNESYIPKLEPFSRTKFERAVKDPPLIQKSEKELADYCSTLEGDESYSCWQAYFELKDLEKESPKEDIERLILQTGGVKSLIGCLHGIAIMHNLKKNGVNWAKDVKSQQEDRQCPIPDGLPKSAEELMEEEQGRMPDSPFTRLLRSKGRFPAWYSPAPDHQTD</sequence>
<dbReference type="EMBL" id="JASCZI010121096">
    <property type="protein sequence ID" value="MED6159705.1"/>
    <property type="molecule type" value="Genomic_DNA"/>
</dbReference>
<evidence type="ECO:0000313" key="3">
    <source>
        <dbReference type="Proteomes" id="UP001341840"/>
    </source>
</evidence>
<name>A0ABU6UEK6_9FABA</name>
<protein>
    <submittedName>
        <fullName evidence="2">CCG-binding protein 1</fullName>
    </submittedName>
</protein>
<evidence type="ECO:0000313" key="2">
    <source>
        <dbReference type="EMBL" id="MED6159705.1"/>
    </source>
</evidence>
<dbReference type="InterPro" id="IPR037502">
    <property type="entry name" value="CBP1"/>
</dbReference>
<feature type="region of interest" description="Disordered" evidence="1">
    <location>
        <begin position="151"/>
        <end position="186"/>
    </location>
</feature>
<dbReference type="Proteomes" id="UP001341840">
    <property type="component" value="Unassembled WGS sequence"/>
</dbReference>
<proteinExistence type="predicted"/>
<organism evidence="2 3">
    <name type="scientific">Stylosanthes scabra</name>
    <dbReference type="NCBI Taxonomy" id="79078"/>
    <lineage>
        <taxon>Eukaryota</taxon>
        <taxon>Viridiplantae</taxon>
        <taxon>Streptophyta</taxon>
        <taxon>Embryophyta</taxon>
        <taxon>Tracheophyta</taxon>
        <taxon>Spermatophyta</taxon>
        <taxon>Magnoliopsida</taxon>
        <taxon>eudicotyledons</taxon>
        <taxon>Gunneridae</taxon>
        <taxon>Pentapetalae</taxon>
        <taxon>rosids</taxon>
        <taxon>fabids</taxon>
        <taxon>Fabales</taxon>
        <taxon>Fabaceae</taxon>
        <taxon>Papilionoideae</taxon>
        <taxon>50 kb inversion clade</taxon>
        <taxon>dalbergioids sensu lato</taxon>
        <taxon>Dalbergieae</taxon>
        <taxon>Pterocarpus clade</taxon>
        <taxon>Stylosanthes</taxon>
    </lineage>
</organism>
<dbReference type="PANTHER" id="PTHR36345:SF1">
    <property type="entry name" value="CCG-BINDING PROTEIN 1"/>
    <property type="match status" value="1"/>
</dbReference>